<keyword evidence="4" id="KW-1185">Reference proteome</keyword>
<evidence type="ECO:0000256" key="1">
    <source>
        <dbReference type="SAM" id="MobiDB-lite"/>
    </source>
</evidence>
<evidence type="ECO:0000313" key="3">
    <source>
        <dbReference type="EMBL" id="MBE1554019.1"/>
    </source>
</evidence>
<dbReference type="AlphaFoldDB" id="A0A927MM46"/>
<dbReference type="NCBIfam" id="TIGR02898">
    <property type="entry name" value="spore_YhcN_YlaJ"/>
    <property type="match status" value="1"/>
</dbReference>
<dbReference type="PROSITE" id="PS51257">
    <property type="entry name" value="PROKAR_LIPOPROTEIN"/>
    <property type="match status" value="1"/>
</dbReference>
<dbReference type="Pfam" id="PF09580">
    <property type="entry name" value="Spore_YhcN_YlaJ"/>
    <property type="match status" value="1"/>
</dbReference>
<keyword evidence="3" id="KW-0449">Lipoprotein</keyword>
<keyword evidence="2" id="KW-0732">Signal</keyword>
<protein>
    <submittedName>
        <fullName evidence="3">YhcN/YlaJ family sporulation lipoprotein</fullName>
    </submittedName>
</protein>
<dbReference type="Proteomes" id="UP000658225">
    <property type="component" value="Unassembled WGS sequence"/>
</dbReference>
<dbReference type="InterPro" id="IPR014247">
    <property type="entry name" value="Spore_lipoprot_YhcN/YlaJ"/>
</dbReference>
<proteinExistence type="predicted"/>
<reference evidence="3" key="1">
    <citation type="submission" date="2020-10" db="EMBL/GenBank/DDBJ databases">
        <title>Genomic Encyclopedia of Type Strains, Phase IV (KMG-IV): sequencing the most valuable type-strain genomes for metagenomic binning, comparative biology and taxonomic classification.</title>
        <authorList>
            <person name="Goeker M."/>
        </authorList>
    </citation>
    <scope>NUCLEOTIDE SEQUENCE</scope>
    <source>
        <strain evidence="3">DSM 13886</strain>
    </source>
</reference>
<feature type="signal peptide" evidence="2">
    <location>
        <begin position="1"/>
        <end position="26"/>
    </location>
</feature>
<dbReference type="InterPro" id="IPR019076">
    <property type="entry name" value="Spore_lipoprot_YhcN/YlaJ-like"/>
</dbReference>
<feature type="region of interest" description="Disordered" evidence="1">
    <location>
        <begin position="28"/>
        <end position="65"/>
    </location>
</feature>
<feature type="compositionally biased region" description="Polar residues" evidence="1">
    <location>
        <begin position="51"/>
        <end position="65"/>
    </location>
</feature>
<dbReference type="EMBL" id="JADBEL010000004">
    <property type="protein sequence ID" value="MBE1554019.1"/>
    <property type="molecule type" value="Genomic_DNA"/>
</dbReference>
<evidence type="ECO:0000256" key="2">
    <source>
        <dbReference type="SAM" id="SignalP"/>
    </source>
</evidence>
<comment type="caution">
    <text evidence="3">The sequence shown here is derived from an EMBL/GenBank/DDBJ whole genome shotgun (WGS) entry which is preliminary data.</text>
</comment>
<feature type="chain" id="PRO_5038821196" evidence="2">
    <location>
        <begin position="27"/>
        <end position="177"/>
    </location>
</feature>
<dbReference type="RefSeq" id="WP_192597814.1">
    <property type="nucleotide sequence ID" value="NZ_JADBEL010000004.1"/>
</dbReference>
<organism evidence="3 4">
    <name type="scientific">Sporosarcina limicola</name>
    <dbReference type="NCBI Taxonomy" id="34101"/>
    <lineage>
        <taxon>Bacteria</taxon>
        <taxon>Bacillati</taxon>
        <taxon>Bacillota</taxon>
        <taxon>Bacilli</taxon>
        <taxon>Bacillales</taxon>
        <taxon>Caryophanaceae</taxon>
        <taxon>Sporosarcina</taxon>
    </lineage>
</organism>
<feature type="compositionally biased region" description="Low complexity" evidence="1">
    <location>
        <begin position="31"/>
        <end position="45"/>
    </location>
</feature>
<evidence type="ECO:0000313" key="4">
    <source>
        <dbReference type="Proteomes" id="UP000658225"/>
    </source>
</evidence>
<gene>
    <name evidence="3" type="ORF">H4683_001094</name>
</gene>
<dbReference type="GO" id="GO:0030435">
    <property type="term" value="P:sporulation resulting in formation of a cellular spore"/>
    <property type="evidence" value="ECO:0007669"/>
    <property type="project" value="InterPro"/>
</dbReference>
<sequence>MKKIQMFTMIFLVAVLLMGCGMGAKKVDNATTTPETNVGTTTTPEVVDKSTVPNESNKSDLTTTNQSKLEVADEAATRITELKEVDSATVIVTDENAYVAAVLKDNKNEKVAKDLEDKIAEKVRSTNAVIKNVYVSVNPEFVKRMTEYGTKINEGKPVEGFFEEFSEAMRNVFPTAR</sequence>
<name>A0A927MM46_9BACL</name>
<accession>A0A927MM46</accession>